<protein>
    <submittedName>
        <fullName evidence="3">Uncharacterized protein</fullName>
    </submittedName>
</protein>
<feature type="compositionally biased region" description="Basic residues" evidence="2">
    <location>
        <begin position="17"/>
        <end position="33"/>
    </location>
</feature>
<keyword evidence="4" id="KW-1185">Reference proteome</keyword>
<evidence type="ECO:0000256" key="2">
    <source>
        <dbReference type="SAM" id="MobiDB-lite"/>
    </source>
</evidence>
<reference evidence="3 4" key="1">
    <citation type="journal article" date="2021" name="BMC Biol.">
        <title>Horizontally acquired antibacterial genes associated with adaptive radiation of ladybird beetles.</title>
        <authorList>
            <person name="Li H.S."/>
            <person name="Tang X.F."/>
            <person name="Huang Y.H."/>
            <person name="Xu Z.Y."/>
            <person name="Chen M.L."/>
            <person name="Du X.Y."/>
            <person name="Qiu B.Y."/>
            <person name="Chen P.T."/>
            <person name="Zhang W."/>
            <person name="Slipinski A."/>
            <person name="Escalona H.E."/>
            <person name="Waterhouse R.M."/>
            <person name="Zwick A."/>
            <person name="Pang H."/>
        </authorList>
    </citation>
    <scope>NUCLEOTIDE SEQUENCE [LARGE SCALE GENOMIC DNA]</scope>
    <source>
        <strain evidence="3">SYSU2018</strain>
    </source>
</reference>
<dbReference type="PANTHER" id="PTHR22844:SF387">
    <property type="entry name" value="F3I6.5 PROTEIN"/>
    <property type="match status" value="1"/>
</dbReference>
<dbReference type="InterPro" id="IPR015943">
    <property type="entry name" value="WD40/YVTN_repeat-like_dom_sf"/>
</dbReference>
<organism evidence="3 4">
    <name type="scientific">Cryptolaemus montrouzieri</name>
    <dbReference type="NCBI Taxonomy" id="559131"/>
    <lineage>
        <taxon>Eukaryota</taxon>
        <taxon>Metazoa</taxon>
        <taxon>Ecdysozoa</taxon>
        <taxon>Arthropoda</taxon>
        <taxon>Hexapoda</taxon>
        <taxon>Insecta</taxon>
        <taxon>Pterygota</taxon>
        <taxon>Neoptera</taxon>
        <taxon>Endopterygota</taxon>
        <taxon>Coleoptera</taxon>
        <taxon>Polyphaga</taxon>
        <taxon>Cucujiformia</taxon>
        <taxon>Coccinelloidea</taxon>
        <taxon>Coccinellidae</taxon>
        <taxon>Scymninae</taxon>
        <taxon>Scymnini</taxon>
        <taxon>Cryptolaemus</taxon>
    </lineage>
</organism>
<dbReference type="InterPro" id="IPR045182">
    <property type="entry name" value="JINGUBANG-like"/>
</dbReference>
<dbReference type="EMBL" id="JABFTP020000103">
    <property type="protein sequence ID" value="KAL3278489.1"/>
    <property type="molecule type" value="Genomic_DNA"/>
</dbReference>
<comment type="caution">
    <text evidence="3">The sequence shown here is derived from an EMBL/GenBank/DDBJ whole genome shotgun (WGS) entry which is preliminary data.</text>
</comment>
<dbReference type="SMART" id="SM00320">
    <property type="entry name" value="WD40"/>
    <property type="match status" value="4"/>
</dbReference>
<evidence type="ECO:0000313" key="4">
    <source>
        <dbReference type="Proteomes" id="UP001516400"/>
    </source>
</evidence>
<gene>
    <name evidence="3" type="ORF">HHI36_013808</name>
</gene>
<sequence length="360" mass="40089">MAGKGKKKKLNGSDKKEKKKSSRAKKSGRRGRSKSARFAVDIFTEAAMENAYTTCHNCGCVFSLTHTSMPMTVGCRADDIDKHEFDVNYLLFVKSKLYSAGDDGKIKVWTPDLKLLTQVQAHPCSVYCLAASEDTLYSCSNDGTVKSWTLDDLKEKTTLLSDTEFEFWRISWTNGYLYVGDNQGNVRVYNNEKYYGIMNIAEPVKDMAIDGHILFTANLDITVTDVKLEGKNLQNINRKNIDGKAPITIASNKLCFTNREGRDIIVHEKDDAAHWVEVAQAKGAHELIINALAGASWNNKINLFSGGWDKIVKKWMIEDKQIKNEGSCNIEIVINALAIGEEGEVYAAGGDGHIVRIESQ</sequence>
<proteinExistence type="predicted"/>
<dbReference type="SUPFAM" id="SSF50978">
    <property type="entry name" value="WD40 repeat-like"/>
    <property type="match status" value="1"/>
</dbReference>
<feature type="compositionally biased region" description="Basic residues" evidence="2">
    <location>
        <begin position="1"/>
        <end position="10"/>
    </location>
</feature>
<dbReference type="InterPro" id="IPR036322">
    <property type="entry name" value="WD40_repeat_dom_sf"/>
</dbReference>
<dbReference type="PANTHER" id="PTHR22844">
    <property type="entry name" value="F-BOX AND WD40 DOMAIN PROTEIN"/>
    <property type="match status" value="1"/>
</dbReference>
<dbReference type="Gene3D" id="2.130.10.10">
    <property type="entry name" value="YVTN repeat-like/Quinoprotein amine dehydrogenase"/>
    <property type="match status" value="1"/>
</dbReference>
<accession>A0ABD2NJ13</accession>
<evidence type="ECO:0000313" key="3">
    <source>
        <dbReference type="EMBL" id="KAL3278489.1"/>
    </source>
</evidence>
<feature type="repeat" description="WD" evidence="1">
    <location>
        <begin position="119"/>
        <end position="158"/>
    </location>
</feature>
<evidence type="ECO:0000256" key="1">
    <source>
        <dbReference type="PROSITE-ProRule" id="PRU00221"/>
    </source>
</evidence>
<dbReference type="InterPro" id="IPR001680">
    <property type="entry name" value="WD40_rpt"/>
</dbReference>
<dbReference type="AlphaFoldDB" id="A0ABD2NJ13"/>
<dbReference type="Pfam" id="PF00400">
    <property type="entry name" value="WD40"/>
    <property type="match status" value="1"/>
</dbReference>
<dbReference type="Proteomes" id="UP001516400">
    <property type="component" value="Unassembled WGS sequence"/>
</dbReference>
<dbReference type="PROSITE" id="PS50082">
    <property type="entry name" value="WD_REPEATS_2"/>
    <property type="match status" value="1"/>
</dbReference>
<keyword evidence="1" id="KW-0853">WD repeat</keyword>
<feature type="region of interest" description="Disordered" evidence="2">
    <location>
        <begin position="1"/>
        <end position="33"/>
    </location>
</feature>
<name>A0ABD2NJ13_9CUCU</name>